<reference evidence="2 3" key="1">
    <citation type="submission" date="2024-04" db="EMBL/GenBank/DDBJ databases">
        <authorList>
            <consortium name="Genoscope - CEA"/>
            <person name="William W."/>
        </authorList>
    </citation>
    <scope>NUCLEOTIDE SEQUENCE [LARGE SCALE GENOMIC DNA]</scope>
</reference>
<feature type="compositionally biased region" description="Basic and acidic residues" evidence="1">
    <location>
        <begin position="249"/>
        <end position="263"/>
    </location>
</feature>
<dbReference type="Gene3D" id="1.25.10.10">
    <property type="entry name" value="Leucine-rich Repeat Variant"/>
    <property type="match status" value="1"/>
</dbReference>
<gene>
    <name evidence="2" type="ORF">GSLYS_00006681001</name>
</gene>
<accession>A0AAV2HKA1</accession>
<dbReference type="EMBL" id="CAXITT010000121">
    <property type="protein sequence ID" value="CAL1532663.1"/>
    <property type="molecule type" value="Genomic_DNA"/>
</dbReference>
<dbReference type="Proteomes" id="UP001497497">
    <property type="component" value="Unassembled WGS sequence"/>
</dbReference>
<feature type="non-terminal residue" evidence="2">
    <location>
        <position position="1"/>
    </location>
</feature>
<evidence type="ECO:0000313" key="2">
    <source>
        <dbReference type="EMBL" id="CAL1532663.1"/>
    </source>
</evidence>
<sequence>LNIIGDINNDQLTCLSAVVGCLNNLCSWPLSRPKTTRDYNHVCDDFFTEENFSQVQGLRHHHGVYLWEKSGPKVMALFRQIAQRVAMNCSKNTKANNPTSKGEETSNSTSLLGISQQEMELLKQLLNYLTLMSVISCSFKKPPTTEKCLDSHEGTNQSSKKRLKEELAEKQIFAEKRILRRSLVEEGIFYLVGQVMPLNDVHLKIMGTTILRLCLQPTDGKAEQVAQINAVKDRQRSHSTTMPPRPSSAKHEAQRKYSMDQRQLKLKQRPQSSHPVFSKPSHDTELRSAAAKIKSVEFSRQTTPTSYQECTNYTWFCPLTPRTSKKPLFQRTTSPLGPIRPKSANVSWLLADDVSNRAEQTENKAMNTLKKPVISNTRDLLMSPLNPGNNIVADSCPRVLLAAAGDILKGIFSPDKQLKRNSLLLLHDLVLHGKNELHMELSKLGCVPKLVDFLRINDDDQLMEITGLTIARILLSSDRRICQLFNFHGGSVMLMALLHDKPSDELKQAVMSTLNTLNYSQ</sequence>
<proteinExistence type="predicted"/>
<dbReference type="SUPFAM" id="SSF48371">
    <property type="entry name" value="ARM repeat"/>
    <property type="match status" value="1"/>
</dbReference>
<comment type="caution">
    <text evidence="2">The sequence shown here is derived from an EMBL/GenBank/DDBJ whole genome shotgun (WGS) entry which is preliminary data.</text>
</comment>
<protein>
    <submittedName>
        <fullName evidence="2">Uncharacterized protein</fullName>
    </submittedName>
</protein>
<organism evidence="2 3">
    <name type="scientific">Lymnaea stagnalis</name>
    <name type="common">Great pond snail</name>
    <name type="synonym">Helix stagnalis</name>
    <dbReference type="NCBI Taxonomy" id="6523"/>
    <lineage>
        <taxon>Eukaryota</taxon>
        <taxon>Metazoa</taxon>
        <taxon>Spiralia</taxon>
        <taxon>Lophotrochozoa</taxon>
        <taxon>Mollusca</taxon>
        <taxon>Gastropoda</taxon>
        <taxon>Heterobranchia</taxon>
        <taxon>Euthyneura</taxon>
        <taxon>Panpulmonata</taxon>
        <taxon>Hygrophila</taxon>
        <taxon>Lymnaeoidea</taxon>
        <taxon>Lymnaeidae</taxon>
        <taxon>Lymnaea</taxon>
    </lineage>
</organism>
<evidence type="ECO:0000313" key="3">
    <source>
        <dbReference type="Proteomes" id="UP001497497"/>
    </source>
</evidence>
<name>A0AAV2HKA1_LYMST</name>
<dbReference type="InterPro" id="IPR016024">
    <property type="entry name" value="ARM-type_fold"/>
</dbReference>
<keyword evidence="3" id="KW-1185">Reference proteome</keyword>
<feature type="region of interest" description="Disordered" evidence="1">
    <location>
        <begin position="230"/>
        <end position="289"/>
    </location>
</feature>
<dbReference type="InterPro" id="IPR011989">
    <property type="entry name" value="ARM-like"/>
</dbReference>
<dbReference type="AlphaFoldDB" id="A0AAV2HKA1"/>
<evidence type="ECO:0000256" key="1">
    <source>
        <dbReference type="SAM" id="MobiDB-lite"/>
    </source>
</evidence>